<dbReference type="OrthoDB" id="10579913at2759"/>
<feature type="compositionally biased region" description="Polar residues" evidence="1">
    <location>
        <begin position="96"/>
        <end position="121"/>
    </location>
</feature>
<dbReference type="AlphaFoldDB" id="A0A1D1W6I0"/>
<feature type="region of interest" description="Disordered" evidence="1">
    <location>
        <begin position="1"/>
        <end position="22"/>
    </location>
</feature>
<evidence type="ECO:0000313" key="2">
    <source>
        <dbReference type="EMBL" id="GAV08473.1"/>
    </source>
</evidence>
<comment type="caution">
    <text evidence="2">The sequence shown here is derived from an EMBL/GenBank/DDBJ whole genome shotgun (WGS) entry which is preliminary data.</text>
</comment>
<reference evidence="2 3" key="1">
    <citation type="journal article" date="2016" name="Nat. Commun.">
        <title>Extremotolerant tardigrade genome and improved radiotolerance of human cultured cells by tardigrade-unique protein.</title>
        <authorList>
            <person name="Hashimoto T."/>
            <person name="Horikawa D.D."/>
            <person name="Saito Y."/>
            <person name="Kuwahara H."/>
            <person name="Kozuka-Hata H."/>
            <person name="Shin-I T."/>
            <person name="Minakuchi Y."/>
            <person name="Ohishi K."/>
            <person name="Motoyama A."/>
            <person name="Aizu T."/>
            <person name="Enomoto A."/>
            <person name="Kondo K."/>
            <person name="Tanaka S."/>
            <person name="Hara Y."/>
            <person name="Koshikawa S."/>
            <person name="Sagara H."/>
            <person name="Miura T."/>
            <person name="Yokobori S."/>
            <person name="Miyagawa K."/>
            <person name="Suzuki Y."/>
            <person name="Kubo T."/>
            <person name="Oyama M."/>
            <person name="Kohara Y."/>
            <person name="Fujiyama A."/>
            <person name="Arakawa K."/>
            <person name="Katayama T."/>
            <person name="Toyoda A."/>
            <person name="Kunieda T."/>
        </authorList>
    </citation>
    <scope>NUCLEOTIDE SEQUENCE [LARGE SCALE GENOMIC DNA]</scope>
    <source>
        <strain evidence="2 3">YOKOZUNA-1</strain>
    </source>
</reference>
<proteinExistence type="predicted"/>
<dbReference type="EMBL" id="BDGG01000018">
    <property type="protein sequence ID" value="GAV08473.1"/>
    <property type="molecule type" value="Genomic_DNA"/>
</dbReference>
<accession>A0A1D1W6I0</accession>
<evidence type="ECO:0000256" key="1">
    <source>
        <dbReference type="SAM" id="MobiDB-lite"/>
    </source>
</evidence>
<keyword evidence="3" id="KW-1185">Reference proteome</keyword>
<dbReference type="Proteomes" id="UP000186922">
    <property type="component" value="Unassembled WGS sequence"/>
</dbReference>
<name>A0A1D1W6I0_RAMVA</name>
<organism evidence="2 3">
    <name type="scientific">Ramazzottius varieornatus</name>
    <name type="common">Water bear</name>
    <name type="synonym">Tardigrade</name>
    <dbReference type="NCBI Taxonomy" id="947166"/>
    <lineage>
        <taxon>Eukaryota</taxon>
        <taxon>Metazoa</taxon>
        <taxon>Ecdysozoa</taxon>
        <taxon>Tardigrada</taxon>
        <taxon>Eutardigrada</taxon>
        <taxon>Parachela</taxon>
        <taxon>Hypsibioidea</taxon>
        <taxon>Ramazzottiidae</taxon>
        <taxon>Ramazzottius</taxon>
    </lineage>
</organism>
<gene>
    <name evidence="2" type="primary">RvY_18156-1</name>
    <name evidence="2" type="synonym">RvY_18156.1</name>
    <name evidence="2" type="ORF">RvY_18156</name>
</gene>
<feature type="region of interest" description="Disordered" evidence="1">
    <location>
        <begin position="45"/>
        <end position="76"/>
    </location>
</feature>
<sequence>MFQKSAKKAKEEALQRKRARNAHNFFETIHELTRNLREGSSMEVVNNEEALSNGSLPRPQARSKNGLSPSSNPPIERVADVAEEVMRRFPIRRLNRQPSPEDSLDNVHSTTRSFSDFQNAL</sequence>
<protein>
    <submittedName>
        <fullName evidence="2">Uncharacterized protein</fullName>
    </submittedName>
</protein>
<feature type="region of interest" description="Disordered" evidence="1">
    <location>
        <begin position="91"/>
        <end position="121"/>
    </location>
</feature>
<evidence type="ECO:0000313" key="3">
    <source>
        <dbReference type="Proteomes" id="UP000186922"/>
    </source>
</evidence>